<dbReference type="InterPro" id="IPR036282">
    <property type="entry name" value="Glutathione-S-Trfase_C_sf"/>
</dbReference>
<feature type="transmembrane region" description="Helical" evidence="2">
    <location>
        <begin position="369"/>
        <end position="395"/>
    </location>
</feature>
<dbReference type="Pfam" id="PF13410">
    <property type="entry name" value="GST_C_2"/>
    <property type="match status" value="1"/>
</dbReference>
<sequence>MTISYDKWNTLDEYTSSGSDSDAGRGGGGPAASRRSGKRQRTKRTRRRLPPGFGSALAGRKPVKFVTVPWDPASEKVRWALDRHSVAYVEHAWPWGLHLAATLPYSDPPPSRQVTWTPIMEIEDGEVFKRNTTDMMLWLYSRSLCANERMYAPDSAALELEQFLDEHLAPAARVIFYHVVLSDPCLVRECLFDVIHLDTHKSLFRLAWPLLRIALIRHFGLGNKSAIEEAWEAVERSFAKVEEALHAAGGAGYLCGNSFTAADLTFGAYAEFVLFPNQTDHVTTSETIPVAFPATSRLPPDVCEKVVRLRRSAAGKYAFQLYRSDRDICTTGSRPSRYEKSARPWWSRCELLRNAVYGSVAAASASAALLFAICGPLLASVIIALACAAFALYASRSPRFETIRRRAGQLRFLIFGKWEAKPDPPADPKPPPETPSKDTAASGVDPPDVPREGSESKGAPQLPPADQA</sequence>
<feature type="compositionally biased region" description="Basic residues" evidence="1">
    <location>
        <begin position="35"/>
        <end position="49"/>
    </location>
</feature>
<feature type="region of interest" description="Disordered" evidence="1">
    <location>
        <begin position="1"/>
        <end position="56"/>
    </location>
</feature>
<keyword evidence="2" id="KW-1133">Transmembrane helix</keyword>
<feature type="region of interest" description="Disordered" evidence="1">
    <location>
        <begin position="419"/>
        <end position="468"/>
    </location>
</feature>
<protein>
    <recommendedName>
        <fullName evidence="5">GST C-terminal domain-containing protein</fullName>
    </recommendedName>
</protein>
<reference evidence="3 4" key="1">
    <citation type="journal article" name="Sci. Rep.">
        <title>Genome-scale phylogenetic analyses confirm Olpidium as the closest living zoosporic fungus to the non-flagellated, terrestrial fungi.</title>
        <authorList>
            <person name="Chang Y."/>
            <person name="Rochon D."/>
            <person name="Sekimoto S."/>
            <person name="Wang Y."/>
            <person name="Chovatia M."/>
            <person name="Sandor L."/>
            <person name="Salamov A."/>
            <person name="Grigoriev I.V."/>
            <person name="Stajich J.E."/>
            <person name="Spatafora J.W."/>
        </authorList>
    </citation>
    <scope>NUCLEOTIDE SEQUENCE [LARGE SCALE GENOMIC DNA]</scope>
    <source>
        <strain evidence="3">S191</strain>
    </source>
</reference>
<accession>A0A8H8DKV2</accession>
<dbReference type="CDD" id="cd00299">
    <property type="entry name" value="GST_C_family"/>
    <property type="match status" value="1"/>
</dbReference>
<dbReference type="Proteomes" id="UP000673691">
    <property type="component" value="Unassembled WGS sequence"/>
</dbReference>
<gene>
    <name evidence="3" type="ORF">BJ554DRAFT_5663</name>
</gene>
<name>A0A8H8DKV2_9FUNG</name>
<proteinExistence type="predicted"/>
<evidence type="ECO:0000256" key="1">
    <source>
        <dbReference type="SAM" id="MobiDB-lite"/>
    </source>
</evidence>
<organism evidence="3 4">
    <name type="scientific">Olpidium bornovanus</name>
    <dbReference type="NCBI Taxonomy" id="278681"/>
    <lineage>
        <taxon>Eukaryota</taxon>
        <taxon>Fungi</taxon>
        <taxon>Fungi incertae sedis</taxon>
        <taxon>Olpidiomycota</taxon>
        <taxon>Olpidiomycotina</taxon>
        <taxon>Olpidiomycetes</taxon>
        <taxon>Olpidiales</taxon>
        <taxon>Olpidiaceae</taxon>
        <taxon>Olpidium</taxon>
    </lineage>
</organism>
<evidence type="ECO:0000313" key="3">
    <source>
        <dbReference type="EMBL" id="KAG5462053.1"/>
    </source>
</evidence>
<dbReference type="Gene3D" id="1.20.1050.10">
    <property type="match status" value="1"/>
</dbReference>
<dbReference type="AlphaFoldDB" id="A0A8H8DKV2"/>
<keyword evidence="2" id="KW-0812">Transmembrane</keyword>
<evidence type="ECO:0008006" key="5">
    <source>
        <dbReference type="Google" id="ProtNLM"/>
    </source>
</evidence>
<comment type="caution">
    <text evidence="3">The sequence shown here is derived from an EMBL/GenBank/DDBJ whole genome shotgun (WGS) entry which is preliminary data.</text>
</comment>
<evidence type="ECO:0000313" key="4">
    <source>
        <dbReference type="Proteomes" id="UP000673691"/>
    </source>
</evidence>
<keyword evidence="2" id="KW-0472">Membrane</keyword>
<keyword evidence="4" id="KW-1185">Reference proteome</keyword>
<evidence type="ECO:0000256" key="2">
    <source>
        <dbReference type="SAM" id="Phobius"/>
    </source>
</evidence>
<dbReference type="OrthoDB" id="9988732at2759"/>
<dbReference type="EMBL" id="JAEFCI010002708">
    <property type="protein sequence ID" value="KAG5462053.1"/>
    <property type="molecule type" value="Genomic_DNA"/>
</dbReference>
<dbReference type="SUPFAM" id="SSF47616">
    <property type="entry name" value="GST C-terminal domain-like"/>
    <property type="match status" value="1"/>
</dbReference>